<evidence type="ECO:0000256" key="4">
    <source>
        <dbReference type="ARBA" id="ARBA00022722"/>
    </source>
</evidence>
<comment type="subcellular location">
    <subcellularLocation>
        <location evidence="9">Cytoplasm</location>
    </subcellularLocation>
</comment>
<keyword evidence="7 9" id="KW-0378">Hydrolase</keyword>
<evidence type="ECO:0000313" key="11">
    <source>
        <dbReference type="Proteomes" id="UP000199092"/>
    </source>
</evidence>
<dbReference type="HAMAP" id="MF_00009">
    <property type="entry name" value="Endoribonucl_YbeY"/>
    <property type="match status" value="1"/>
</dbReference>
<dbReference type="PANTHER" id="PTHR46986">
    <property type="entry name" value="ENDORIBONUCLEASE YBEY, CHLOROPLASTIC"/>
    <property type="match status" value="1"/>
</dbReference>
<dbReference type="PROSITE" id="PS01306">
    <property type="entry name" value="UPF0054"/>
    <property type="match status" value="1"/>
</dbReference>
<evidence type="ECO:0000256" key="9">
    <source>
        <dbReference type="HAMAP-Rule" id="MF_00009"/>
    </source>
</evidence>
<dbReference type="Proteomes" id="UP000199092">
    <property type="component" value="Chromosome I"/>
</dbReference>
<dbReference type="GO" id="GO:0005737">
    <property type="term" value="C:cytoplasm"/>
    <property type="evidence" value="ECO:0007669"/>
    <property type="project" value="UniProtKB-SubCell"/>
</dbReference>
<proteinExistence type="inferred from homology"/>
<protein>
    <recommendedName>
        <fullName evidence="9">Endoribonuclease YbeY</fullName>
        <ecNumber evidence="9">3.1.-.-</ecNumber>
    </recommendedName>
</protein>
<keyword evidence="3 9" id="KW-0698">rRNA processing</keyword>
<dbReference type="InterPro" id="IPR002036">
    <property type="entry name" value="YbeY"/>
</dbReference>
<evidence type="ECO:0000256" key="1">
    <source>
        <dbReference type="ARBA" id="ARBA00010875"/>
    </source>
</evidence>
<evidence type="ECO:0000256" key="2">
    <source>
        <dbReference type="ARBA" id="ARBA00022517"/>
    </source>
</evidence>
<dbReference type="InterPro" id="IPR020549">
    <property type="entry name" value="YbeY_CS"/>
</dbReference>
<dbReference type="Pfam" id="PF02130">
    <property type="entry name" value="YbeY"/>
    <property type="match status" value="1"/>
</dbReference>
<dbReference type="GO" id="GO:0004222">
    <property type="term" value="F:metalloendopeptidase activity"/>
    <property type="evidence" value="ECO:0007669"/>
    <property type="project" value="InterPro"/>
</dbReference>
<comment type="cofactor">
    <cofactor evidence="9">
        <name>Zn(2+)</name>
        <dbReference type="ChEBI" id="CHEBI:29105"/>
    </cofactor>
    <text evidence="9">Binds 1 zinc ion.</text>
</comment>
<gene>
    <name evidence="9" type="primary">ybeY</name>
    <name evidence="10" type="ORF">SAMN04488543_2911</name>
</gene>
<feature type="binding site" evidence="9">
    <location>
        <position position="126"/>
    </location>
    <ligand>
        <name>Zn(2+)</name>
        <dbReference type="ChEBI" id="CHEBI:29105"/>
        <note>catalytic</note>
    </ligand>
</feature>
<comment type="similarity">
    <text evidence="1 9">Belongs to the endoribonuclease YbeY family.</text>
</comment>
<dbReference type="InterPro" id="IPR023091">
    <property type="entry name" value="MetalPrtase_cat_dom_sf_prd"/>
</dbReference>
<dbReference type="NCBIfam" id="TIGR00043">
    <property type="entry name" value="rRNA maturation RNase YbeY"/>
    <property type="match status" value="1"/>
</dbReference>
<dbReference type="Gene3D" id="3.40.390.30">
    <property type="entry name" value="Metalloproteases ('zincins'), catalytic domain"/>
    <property type="match status" value="1"/>
</dbReference>
<dbReference type="RefSeq" id="WP_091413766.1">
    <property type="nucleotide sequence ID" value="NZ_LT629749.1"/>
</dbReference>
<evidence type="ECO:0000313" key="10">
    <source>
        <dbReference type="EMBL" id="SDT04219.1"/>
    </source>
</evidence>
<dbReference type="EC" id="3.1.-.-" evidence="9"/>
<evidence type="ECO:0000256" key="7">
    <source>
        <dbReference type="ARBA" id="ARBA00022801"/>
    </source>
</evidence>
<feature type="binding site" evidence="9">
    <location>
        <position position="116"/>
    </location>
    <ligand>
        <name>Zn(2+)</name>
        <dbReference type="ChEBI" id="CHEBI:29105"/>
        <note>catalytic</note>
    </ligand>
</feature>
<comment type="function">
    <text evidence="9">Single strand-specific metallo-endoribonuclease involved in late-stage 70S ribosome quality control and in maturation of the 3' terminus of the 16S rRNA.</text>
</comment>
<keyword evidence="6 9" id="KW-0255">Endonuclease</keyword>
<keyword evidence="2 9" id="KW-0690">Ribosome biogenesis</keyword>
<dbReference type="AlphaFoldDB" id="A0A1H1X6K2"/>
<dbReference type="EMBL" id="LT629749">
    <property type="protein sequence ID" value="SDT04219.1"/>
    <property type="molecule type" value="Genomic_DNA"/>
</dbReference>
<sequence>MSVDINNESGLEADSPGLVRLATFTLDQLRIHPQAELSILLVDEDTMSAYHEKYMGEPGPTDVLSFPMDELQPPDDDEEPPLGMLGDVVLCPAVTSRQATEHGRSADAEAEYLLVHGMLHLLGYDHADDEEKAEMFGLKDRVLAAWAEQRPDRAGRS</sequence>
<name>A0A1H1X6K2_9ACTN</name>
<keyword evidence="11" id="KW-1185">Reference proteome</keyword>
<evidence type="ECO:0000256" key="8">
    <source>
        <dbReference type="ARBA" id="ARBA00022833"/>
    </source>
</evidence>
<keyword evidence="8 9" id="KW-0862">Zinc</keyword>
<reference evidence="10 11" key="1">
    <citation type="submission" date="2016-10" db="EMBL/GenBank/DDBJ databases">
        <authorList>
            <person name="de Groot N.N."/>
        </authorList>
    </citation>
    <scope>NUCLEOTIDE SEQUENCE [LARGE SCALE GENOMIC DNA]</scope>
    <source>
        <strain evidence="10 11">DSM 21741</strain>
    </source>
</reference>
<evidence type="ECO:0000256" key="3">
    <source>
        <dbReference type="ARBA" id="ARBA00022552"/>
    </source>
</evidence>
<organism evidence="10 11">
    <name type="scientific">Friedmanniella luteola</name>
    <dbReference type="NCBI Taxonomy" id="546871"/>
    <lineage>
        <taxon>Bacteria</taxon>
        <taxon>Bacillati</taxon>
        <taxon>Actinomycetota</taxon>
        <taxon>Actinomycetes</taxon>
        <taxon>Propionibacteriales</taxon>
        <taxon>Nocardioidaceae</taxon>
        <taxon>Friedmanniella</taxon>
    </lineage>
</organism>
<feature type="binding site" evidence="9">
    <location>
        <position position="120"/>
    </location>
    <ligand>
        <name>Zn(2+)</name>
        <dbReference type="ChEBI" id="CHEBI:29105"/>
        <note>catalytic</note>
    </ligand>
</feature>
<evidence type="ECO:0000256" key="5">
    <source>
        <dbReference type="ARBA" id="ARBA00022723"/>
    </source>
</evidence>
<dbReference type="GO" id="GO:0006364">
    <property type="term" value="P:rRNA processing"/>
    <property type="evidence" value="ECO:0007669"/>
    <property type="project" value="UniProtKB-UniRule"/>
</dbReference>
<evidence type="ECO:0000256" key="6">
    <source>
        <dbReference type="ARBA" id="ARBA00022759"/>
    </source>
</evidence>
<dbReference type="OrthoDB" id="9807740at2"/>
<dbReference type="GO" id="GO:0008270">
    <property type="term" value="F:zinc ion binding"/>
    <property type="evidence" value="ECO:0007669"/>
    <property type="project" value="UniProtKB-UniRule"/>
</dbReference>
<dbReference type="STRING" id="546871.SAMN04488543_2911"/>
<dbReference type="SUPFAM" id="SSF55486">
    <property type="entry name" value="Metalloproteases ('zincins'), catalytic domain"/>
    <property type="match status" value="1"/>
</dbReference>
<keyword evidence="9" id="KW-0963">Cytoplasm</keyword>
<dbReference type="GO" id="GO:0004521">
    <property type="term" value="F:RNA endonuclease activity"/>
    <property type="evidence" value="ECO:0007669"/>
    <property type="project" value="UniProtKB-UniRule"/>
</dbReference>
<dbReference type="PANTHER" id="PTHR46986:SF1">
    <property type="entry name" value="ENDORIBONUCLEASE YBEY, CHLOROPLASTIC"/>
    <property type="match status" value="1"/>
</dbReference>
<keyword evidence="4 9" id="KW-0540">Nuclease</keyword>
<keyword evidence="5 9" id="KW-0479">Metal-binding</keyword>
<accession>A0A1H1X6K2</accession>